<dbReference type="InterPro" id="IPR029479">
    <property type="entry name" value="Nitroreductase"/>
</dbReference>
<feature type="domain" description="Nitroreductase" evidence="1">
    <location>
        <begin position="9"/>
        <end position="154"/>
    </location>
</feature>
<gene>
    <name evidence="2" type="ORF">I6U48_22205</name>
</gene>
<dbReference type="Pfam" id="PF00881">
    <property type="entry name" value="Nitroreductase"/>
    <property type="match status" value="1"/>
</dbReference>
<organism evidence="2 3">
    <name type="scientific">Clostridium thailandense</name>
    <dbReference type="NCBI Taxonomy" id="2794346"/>
    <lineage>
        <taxon>Bacteria</taxon>
        <taxon>Bacillati</taxon>
        <taxon>Bacillota</taxon>
        <taxon>Clostridia</taxon>
        <taxon>Eubacteriales</taxon>
        <taxon>Clostridiaceae</taxon>
        <taxon>Clostridium</taxon>
    </lineage>
</organism>
<dbReference type="RefSeq" id="WP_218322668.1">
    <property type="nucleotide sequence ID" value="NZ_JAEEGC010000131.1"/>
</dbReference>
<evidence type="ECO:0000313" key="2">
    <source>
        <dbReference type="EMBL" id="MBV7275616.1"/>
    </source>
</evidence>
<evidence type="ECO:0000259" key="1">
    <source>
        <dbReference type="Pfam" id="PF00881"/>
    </source>
</evidence>
<dbReference type="GO" id="GO:0046857">
    <property type="term" value="F:oxidoreductase activity, acting on other nitrogenous compounds as donors, with NAD or NADP as acceptor"/>
    <property type="evidence" value="ECO:0007669"/>
    <property type="project" value="TreeGrafter"/>
</dbReference>
<dbReference type="PANTHER" id="PTHR23026">
    <property type="entry name" value="NADPH NITROREDUCTASE"/>
    <property type="match status" value="1"/>
</dbReference>
<dbReference type="Proteomes" id="UP000694308">
    <property type="component" value="Unassembled WGS sequence"/>
</dbReference>
<dbReference type="InterPro" id="IPR050627">
    <property type="entry name" value="Nitroreductase/BluB"/>
</dbReference>
<dbReference type="AlphaFoldDB" id="A0A949WSZ0"/>
<reference evidence="2" key="1">
    <citation type="submission" date="2020-12" db="EMBL/GenBank/DDBJ databases">
        <title>Clostridium thailandense sp. nov., a novel acetogenic bacterium isolated from peat land soil in Thailand.</title>
        <authorList>
            <person name="Chaikitkaew S."/>
            <person name="Birkeland N.K."/>
        </authorList>
    </citation>
    <scope>NUCLEOTIDE SEQUENCE</scope>
    <source>
        <strain evidence="2">PL3</strain>
    </source>
</reference>
<comment type="caution">
    <text evidence="2">The sequence shown here is derived from an EMBL/GenBank/DDBJ whole genome shotgun (WGS) entry which is preliminary data.</text>
</comment>
<protein>
    <submittedName>
        <fullName evidence="2">Nitroreductase</fullName>
    </submittedName>
</protein>
<sequence>MNETINTLLNRRSIRKYKPEQIKDEELNVVLEAGKYAPSGGNQQSALFIVVQNKKAIEKISKMNAAVIGKDDVDPYYGAPTIILVLADKSKATPVEDASIALGNMYNAAYSIGLGSCWIHRTKQMFESEEGKALLKEWGVEGDYVGVGSCILGYPDCEQPKAAPRKDNFVVMVK</sequence>
<name>A0A949WSZ0_9CLOT</name>
<evidence type="ECO:0000313" key="3">
    <source>
        <dbReference type="Proteomes" id="UP000694308"/>
    </source>
</evidence>
<dbReference type="CDD" id="cd02136">
    <property type="entry name" value="PnbA_NfnB-like"/>
    <property type="match status" value="1"/>
</dbReference>
<dbReference type="GO" id="GO:0046256">
    <property type="term" value="P:2,4,6-trinitrotoluene catabolic process"/>
    <property type="evidence" value="ECO:0007669"/>
    <property type="project" value="TreeGrafter"/>
</dbReference>
<dbReference type="PANTHER" id="PTHR23026:SF125">
    <property type="entry name" value="OXYGEN-INSENSITIVE NAD(P)H NITROREDUCTASE"/>
    <property type="match status" value="1"/>
</dbReference>
<accession>A0A949WSZ0</accession>
<keyword evidence="3" id="KW-1185">Reference proteome</keyword>
<dbReference type="GO" id="GO:0005829">
    <property type="term" value="C:cytosol"/>
    <property type="evidence" value="ECO:0007669"/>
    <property type="project" value="TreeGrafter"/>
</dbReference>
<proteinExistence type="predicted"/>
<dbReference type="EMBL" id="JAEEGC010000131">
    <property type="protein sequence ID" value="MBV7275616.1"/>
    <property type="molecule type" value="Genomic_DNA"/>
</dbReference>